<name>A0A4Q9VWZ6_9HYPH</name>
<dbReference type="RefSeq" id="WP_131306080.1">
    <property type="nucleotide sequence ID" value="NZ_SJFN01000003.1"/>
</dbReference>
<gene>
    <name evidence="1" type="ORF">EYW49_03295</name>
</gene>
<accession>A0A4Q9VWZ6</accession>
<reference evidence="1 2" key="1">
    <citation type="submission" date="2019-02" db="EMBL/GenBank/DDBJ databases">
        <title>Siculibacillus lacustris gen. nov., sp. nov., a new rosette-forming bacterium isolated from a freshwater crater lake (Lake St. Ana, Romania).</title>
        <authorList>
            <person name="Felfoldi T."/>
            <person name="Marton Z."/>
            <person name="Szabo A."/>
            <person name="Mentes A."/>
            <person name="Boka K."/>
            <person name="Marialigeti K."/>
            <person name="Mathe I."/>
            <person name="Koncz M."/>
            <person name="Schumann P."/>
            <person name="Toth E."/>
        </authorList>
    </citation>
    <scope>NUCLEOTIDE SEQUENCE [LARGE SCALE GENOMIC DNA]</scope>
    <source>
        <strain evidence="1 2">SA-279</strain>
    </source>
</reference>
<proteinExistence type="predicted"/>
<sequence>MSDSETLDPVDRHAAALAALEGARAARTDPVAAEAAVAAALALAPDSWEVRTGAYKFYFYDHRLAEAVPHAAFCIAAAARALGLDEDWRRIAPRSAAFDGFDAEPRRLLHALVAWGYCRIRTGDFEGGAAALAKVAELDPADRLGAARLIAVVERGGREDPD</sequence>
<protein>
    <recommendedName>
        <fullName evidence="3">Tetratricopeptide repeat protein</fullName>
    </recommendedName>
</protein>
<keyword evidence="2" id="KW-1185">Reference proteome</keyword>
<dbReference type="EMBL" id="SJFN01000003">
    <property type="protein sequence ID" value="TBW40763.1"/>
    <property type="molecule type" value="Genomic_DNA"/>
</dbReference>
<evidence type="ECO:0000313" key="1">
    <source>
        <dbReference type="EMBL" id="TBW40763.1"/>
    </source>
</evidence>
<evidence type="ECO:0000313" key="2">
    <source>
        <dbReference type="Proteomes" id="UP000292781"/>
    </source>
</evidence>
<dbReference type="Gene3D" id="1.25.40.10">
    <property type="entry name" value="Tetratricopeptide repeat domain"/>
    <property type="match status" value="1"/>
</dbReference>
<organism evidence="1 2">
    <name type="scientific">Siculibacillus lacustris</name>
    <dbReference type="NCBI Taxonomy" id="1549641"/>
    <lineage>
        <taxon>Bacteria</taxon>
        <taxon>Pseudomonadati</taxon>
        <taxon>Pseudomonadota</taxon>
        <taxon>Alphaproteobacteria</taxon>
        <taxon>Hyphomicrobiales</taxon>
        <taxon>Ancalomicrobiaceae</taxon>
        <taxon>Siculibacillus</taxon>
    </lineage>
</organism>
<dbReference type="Proteomes" id="UP000292781">
    <property type="component" value="Unassembled WGS sequence"/>
</dbReference>
<evidence type="ECO:0008006" key="3">
    <source>
        <dbReference type="Google" id="ProtNLM"/>
    </source>
</evidence>
<dbReference type="OrthoDB" id="192577at2"/>
<comment type="caution">
    <text evidence="1">The sequence shown here is derived from an EMBL/GenBank/DDBJ whole genome shotgun (WGS) entry which is preliminary data.</text>
</comment>
<dbReference type="InterPro" id="IPR011990">
    <property type="entry name" value="TPR-like_helical_dom_sf"/>
</dbReference>
<dbReference type="AlphaFoldDB" id="A0A4Q9VWZ6"/>